<name>A0A9D1U3K4_9LACO</name>
<sequence length="231" mass="25561">MDEHHLSQRLSRVAAYVQPGSRVADIGADHAYLASALVLEKKSDYVVAGEVVKGPYQNAVDEVQAQGLTGQVHVRLADGLAAIGPADRVDTLTIAGMGGSLITQILDSGQDKLAGVKRLILQPNVGEERLRQWLVNHRFQINAEEILAEDGHTYEIIVAEPTIIPIQYDERELVFGPLLIERQGTVFEQKWQEVYQREAVALTQMKAATTPPVDKIRQFEHRLALIKEVIG</sequence>
<evidence type="ECO:0000313" key="2">
    <source>
        <dbReference type="Proteomes" id="UP000886878"/>
    </source>
</evidence>
<dbReference type="Gene3D" id="3.40.50.150">
    <property type="entry name" value="Vaccinia Virus protein VP39"/>
    <property type="match status" value="1"/>
</dbReference>
<organism evidence="1 2">
    <name type="scientific">Candidatus Limosilactobacillus merdipullorum</name>
    <dbReference type="NCBI Taxonomy" id="2838653"/>
    <lineage>
        <taxon>Bacteria</taxon>
        <taxon>Bacillati</taxon>
        <taxon>Bacillota</taxon>
        <taxon>Bacilli</taxon>
        <taxon>Lactobacillales</taxon>
        <taxon>Lactobacillaceae</taxon>
        <taxon>Limosilactobacillus</taxon>
    </lineage>
</organism>
<comment type="caution">
    <text evidence="1">The sequence shown here is derived from an EMBL/GenBank/DDBJ whole genome shotgun (WGS) entry which is preliminary data.</text>
</comment>
<accession>A0A9D1U3K4</accession>
<dbReference type="PANTHER" id="PTHR38451:SF1">
    <property type="entry name" value="TRNA (ADENINE(22)-N(1))-METHYLTRANSFERASE"/>
    <property type="match status" value="1"/>
</dbReference>
<dbReference type="EMBL" id="DXGK01000020">
    <property type="protein sequence ID" value="HIW69930.1"/>
    <property type="molecule type" value="Genomic_DNA"/>
</dbReference>
<gene>
    <name evidence="1" type="ORF">H9876_00905</name>
</gene>
<dbReference type="InterPro" id="IPR029063">
    <property type="entry name" value="SAM-dependent_MTases_sf"/>
</dbReference>
<dbReference type="Pfam" id="PF04816">
    <property type="entry name" value="TrmK"/>
    <property type="match status" value="1"/>
</dbReference>
<evidence type="ECO:0000313" key="1">
    <source>
        <dbReference type="EMBL" id="HIW69930.1"/>
    </source>
</evidence>
<proteinExistence type="predicted"/>
<dbReference type="PANTHER" id="PTHR38451">
    <property type="entry name" value="TRNA (ADENINE(22)-N(1))-METHYLTRANSFERASE"/>
    <property type="match status" value="1"/>
</dbReference>
<dbReference type="PIRSF" id="PIRSF018637">
    <property type="entry name" value="TrmK"/>
    <property type="match status" value="1"/>
</dbReference>
<dbReference type="InterPro" id="IPR006901">
    <property type="entry name" value="TrmK"/>
</dbReference>
<protein>
    <submittedName>
        <fullName evidence="1">tRNA (Adenine(22)-N(1))-methyltransferase TrmK</fullName>
    </submittedName>
</protein>
<dbReference type="Gene3D" id="1.10.287.1890">
    <property type="match status" value="1"/>
</dbReference>
<reference evidence="1" key="1">
    <citation type="journal article" date="2021" name="PeerJ">
        <title>Extensive microbial diversity within the chicken gut microbiome revealed by metagenomics and culture.</title>
        <authorList>
            <person name="Gilroy R."/>
            <person name="Ravi A."/>
            <person name="Getino M."/>
            <person name="Pursley I."/>
            <person name="Horton D.L."/>
            <person name="Alikhan N.F."/>
            <person name="Baker D."/>
            <person name="Gharbi K."/>
            <person name="Hall N."/>
            <person name="Watson M."/>
            <person name="Adriaenssens E.M."/>
            <person name="Foster-Nyarko E."/>
            <person name="Jarju S."/>
            <person name="Secka A."/>
            <person name="Antonio M."/>
            <person name="Oren A."/>
            <person name="Chaudhuri R.R."/>
            <person name="La Ragione R."/>
            <person name="Hildebrand F."/>
            <person name="Pallen M.J."/>
        </authorList>
    </citation>
    <scope>NUCLEOTIDE SEQUENCE</scope>
    <source>
        <strain evidence="1">ChiHejej3B27-2180</strain>
    </source>
</reference>
<dbReference type="SUPFAM" id="SSF53335">
    <property type="entry name" value="S-adenosyl-L-methionine-dependent methyltransferases"/>
    <property type="match status" value="1"/>
</dbReference>
<reference evidence="1" key="2">
    <citation type="submission" date="2021-04" db="EMBL/GenBank/DDBJ databases">
        <authorList>
            <person name="Gilroy R."/>
        </authorList>
    </citation>
    <scope>NUCLEOTIDE SEQUENCE</scope>
    <source>
        <strain evidence="1">ChiHejej3B27-2180</strain>
    </source>
</reference>
<dbReference type="AlphaFoldDB" id="A0A9D1U3K4"/>
<dbReference type="GO" id="GO:0160105">
    <property type="term" value="F:tRNA (adenine(22)-N1)-methyltransferase activity"/>
    <property type="evidence" value="ECO:0007669"/>
    <property type="project" value="InterPro"/>
</dbReference>
<dbReference type="Proteomes" id="UP000886878">
    <property type="component" value="Unassembled WGS sequence"/>
</dbReference>